<dbReference type="GO" id="GO:0016779">
    <property type="term" value="F:nucleotidyltransferase activity"/>
    <property type="evidence" value="ECO:0007669"/>
    <property type="project" value="UniProtKB-KW"/>
</dbReference>
<dbReference type="GO" id="GO:0004519">
    <property type="term" value="F:endonuclease activity"/>
    <property type="evidence" value="ECO:0007669"/>
    <property type="project" value="UniProtKB-KW"/>
</dbReference>
<accession>M3YLF1</accession>
<name>M3YLF1_MUSPF</name>
<keyword evidence="5" id="KW-0378">Hydrolase</keyword>
<evidence type="ECO:0000256" key="5">
    <source>
        <dbReference type="ARBA" id="ARBA00022801"/>
    </source>
</evidence>
<evidence type="ECO:0000313" key="7">
    <source>
        <dbReference type="Ensembl" id="ENSMPUP00000012158.1"/>
    </source>
</evidence>
<keyword evidence="4" id="KW-0255">Endonuclease</keyword>
<proteinExistence type="predicted"/>
<dbReference type="EMBL" id="AEYP01037203">
    <property type="status" value="NOT_ANNOTATED_CDS"/>
    <property type="molecule type" value="Genomic_DNA"/>
</dbReference>
<keyword evidence="1" id="KW-0808">Transferase</keyword>
<evidence type="ECO:0000256" key="1">
    <source>
        <dbReference type="ARBA" id="ARBA00022679"/>
    </source>
</evidence>
<feature type="domain" description="Murine leukemia virus integrase C-terminal" evidence="6">
    <location>
        <begin position="36"/>
        <end position="89"/>
    </location>
</feature>
<organism evidence="7">
    <name type="scientific">Mustela putorius furo</name>
    <name type="common">European domestic ferret</name>
    <name type="synonym">Mustela furo</name>
    <dbReference type="NCBI Taxonomy" id="9669"/>
    <lineage>
        <taxon>Eukaryota</taxon>
        <taxon>Metazoa</taxon>
        <taxon>Chordata</taxon>
        <taxon>Craniata</taxon>
        <taxon>Vertebrata</taxon>
        <taxon>Euteleostomi</taxon>
        <taxon>Mammalia</taxon>
        <taxon>Eutheria</taxon>
        <taxon>Laurasiatheria</taxon>
        <taxon>Carnivora</taxon>
        <taxon>Caniformia</taxon>
        <taxon>Musteloidea</taxon>
        <taxon>Mustelidae</taxon>
        <taxon>Mustelinae</taxon>
        <taxon>Mustela</taxon>
    </lineage>
</organism>
<sequence length="116" mass="13332">NRQHLYGQQALQSVLKRAHAGIRTAHTGTETEVEPHAYQPDLVWILRHQVGNLEPPWKGPFTVLLTNPTAIKVEGIRAWIHVGHVKRAEDKNYPQRWMPLPMGPIDRGLKLRLKKQ</sequence>
<dbReference type="OMA" id="EVEPHAY"/>
<keyword evidence="2" id="KW-0548">Nucleotidyltransferase</keyword>
<reference evidence="7" key="1">
    <citation type="submission" date="2024-06" db="UniProtKB">
        <authorList>
            <consortium name="Ensembl"/>
        </authorList>
    </citation>
    <scope>IDENTIFICATION</scope>
</reference>
<keyword evidence="3" id="KW-0540">Nuclease</keyword>
<dbReference type="eggNOG" id="KOG0017">
    <property type="taxonomic scope" value="Eukaryota"/>
</dbReference>
<evidence type="ECO:0000256" key="4">
    <source>
        <dbReference type="ARBA" id="ARBA00022759"/>
    </source>
</evidence>
<dbReference type="AlphaFoldDB" id="M3YLF1"/>
<dbReference type="GO" id="GO:0016787">
    <property type="term" value="F:hydrolase activity"/>
    <property type="evidence" value="ECO:0007669"/>
    <property type="project" value="UniProtKB-KW"/>
</dbReference>
<evidence type="ECO:0000256" key="3">
    <source>
        <dbReference type="ARBA" id="ARBA00022722"/>
    </source>
</evidence>
<dbReference type="HOGENOM" id="CLU_2102512_0_0_1"/>
<dbReference type="InterPro" id="IPR040643">
    <property type="entry name" value="MLVIN_C"/>
</dbReference>
<protein>
    <recommendedName>
        <fullName evidence="6">Murine leukemia virus integrase C-terminal domain-containing protein</fullName>
    </recommendedName>
</protein>
<evidence type="ECO:0000259" key="6">
    <source>
        <dbReference type="Pfam" id="PF18697"/>
    </source>
</evidence>
<evidence type="ECO:0000256" key="2">
    <source>
        <dbReference type="ARBA" id="ARBA00022695"/>
    </source>
</evidence>
<dbReference type="Ensembl" id="ENSMPUT00000012358.1">
    <property type="protein sequence ID" value="ENSMPUP00000012158.1"/>
    <property type="gene ID" value="ENSMPUG00000012255.1"/>
</dbReference>
<dbReference type="Pfam" id="PF18697">
    <property type="entry name" value="MLVIN_C"/>
    <property type="match status" value="1"/>
</dbReference>
<dbReference type="Gene3D" id="2.30.30.850">
    <property type="match status" value="1"/>
</dbReference>
<dbReference type="STRING" id="9669.ENSMPUP00000012158"/>
<dbReference type="InParanoid" id="M3YLF1"/>